<dbReference type="RefSeq" id="WP_103919268.1">
    <property type="nucleotide sequence ID" value="NZ_FMSV02000191.1"/>
</dbReference>
<keyword evidence="2" id="KW-1185">Reference proteome</keyword>
<sequence>MSHMVSLPIPDELYEPLQRAAQAAHQPLEHVLLKALRASLPPLDGLPPDLTEELTRLEAMDDNALQQVLLATLPTIQQQELDNLLTKNQALYGMIYFHQGDESWIKAKRMK</sequence>
<evidence type="ECO:0000313" key="2">
    <source>
        <dbReference type="Proteomes" id="UP000236724"/>
    </source>
</evidence>
<dbReference type="OrthoDB" id="282152at2"/>
<dbReference type="Proteomes" id="UP000236724">
    <property type="component" value="Unassembled WGS sequence"/>
</dbReference>
<name>A0A1H6F8C6_9GAMM</name>
<accession>A0A1H6F8C6</accession>
<evidence type="ECO:0000313" key="1">
    <source>
        <dbReference type="EMBL" id="SEH05316.1"/>
    </source>
</evidence>
<gene>
    <name evidence="1" type="ORF">MBHS_01169</name>
</gene>
<dbReference type="AlphaFoldDB" id="A0A1H6F8C6"/>
<reference evidence="1 2" key="1">
    <citation type="submission" date="2016-10" db="EMBL/GenBank/DDBJ databases">
        <authorList>
            <person name="de Groot N.N."/>
        </authorList>
    </citation>
    <scope>NUCLEOTIDE SEQUENCE [LARGE SCALE GENOMIC DNA]</scope>
    <source>
        <strain evidence="1">MBHS1</strain>
    </source>
</reference>
<proteinExistence type="predicted"/>
<dbReference type="EMBL" id="FMSV02000191">
    <property type="protein sequence ID" value="SEH05316.1"/>
    <property type="molecule type" value="Genomic_DNA"/>
</dbReference>
<organism evidence="1 2">
    <name type="scientific">Candidatus Venteria ishoeyi</name>
    <dbReference type="NCBI Taxonomy" id="1899563"/>
    <lineage>
        <taxon>Bacteria</taxon>
        <taxon>Pseudomonadati</taxon>
        <taxon>Pseudomonadota</taxon>
        <taxon>Gammaproteobacteria</taxon>
        <taxon>Thiotrichales</taxon>
        <taxon>Thiotrichaceae</taxon>
        <taxon>Venteria</taxon>
    </lineage>
</organism>
<protein>
    <submittedName>
        <fullName evidence="1">Uncharacterized protein</fullName>
    </submittedName>
</protein>